<dbReference type="GO" id="GO:0003676">
    <property type="term" value="F:nucleic acid binding"/>
    <property type="evidence" value="ECO:0007669"/>
    <property type="project" value="InterPro"/>
</dbReference>
<dbReference type="PANTHER" id="PTHR46889:SF4">
    <property type="entry name" value="TRANSPOSASE INSO FOR INSERTION SEQUENCE ELEMENT IS911B-RELATED"/>
    <property type="match status" value="1"/>
</dbReference>
<name>A0AAU7LYI0_9BURK</name>
<evidence type="ECO:0000313" key="2">
    <source>
        <dbReference type="EMBL" id="XBP72775.1"/>
    </source>
</evidence>
<dbReference type="InterPro" id="IPR001584">
    <property type="entry name" value="Integrase_cat-core"/>
</dbReference>
<reference evidence="3" key="1">
    <citation type="submission" date="2024-05" db="EMBL/GenBank/DDBJ databases">
        <authorList>
            <person name="Bunk B."/>
            <person name="Swiderski J."/>
            <person name="Sproer C."/>
            <person name="Thiel V."/>
        </authorList>
    </citation>
    <scope>NUCLEOTIDE SEQUENCE</scope>
    <source>
        <strain evidence="3">DSM 17735</strain>
        <plasmid evidence="3">p2</plasmid>
    </source>
</reference>
<dbReference type="InterPro" id="IPR012337">
    <property type="entry name" value="RNaseH-like_sf"/>
</dbReference>
<dbReference type="Gene3D" id="3.30.420.10">
    <property type="entry name" value="Ribonuclease H-like superfamily/Ribonuclease H"/>
    <property type="match status" value="1"/>
</dbReference>
<dbReference type="PROSITE" id="PS50994">
    <property type="entry name" value="INTEGRASE"/>
    <property type="match status" value="1"/>
</dbReference>
<dbReference type="GO" id="GO:0015074">
    <property type="term" value="P:DNA integration"/>
    <property type="evidence" value="ECO:0007669"/>
    <property type="project" value="InterPro"/>
</dbReference>
<dbReference type="PANTHER" id="PTHR46889">
    <property type="entry name" value="TRANSPOSASE INSF FOR INSERTION SEQUENCE IS3B-RELATED"/>
    <property type="match status" value="1"/>
</dbReference>
<dbReference type="AlphaFoldDB" id="A0AAU7LYI0"/>
<proteinExistence type="predicted"/>
<dbReference type="Pfam" id="PF00665">
    <property type="entry name" value="rve"/>
    <property type="match status" value="1"/>
</dbReference>
<dbReference type="EMBL" id="CP157677">
    <property type="protein sequence ID" value="XBP72777.1"/>
    <property type="molecule type" value="Genomic_DNA"/>
</dbReference>
<geneLocation type="plasmid" evidence="3">
    <name>p2</name>
</geneLocation>
<keyword evidence="3" id="KW-0614">Plasmid</keyword>
<dbReference type="RefSeq" id="WP_349282539.1">
    <property type="nucleotide sequence ID" value="NZ_CP157677.1"/>
</dbReference>
<protein>
    <submittedName>
        <fullName evidence="3">DDE-type integrase/transposase/recombinase</fullName>
    </submittedName>
</protein>
<organism evidence="3">
    <name type="scientific">Polaromonas hydrogenivorans</name>
    <dbReference type="NCBI Taxonomy" id="335476"/>
    <lineage>
        <taxon>Bacteria</taxon>
        <taxon>Pseudomonadati</taxon>
        <taxon>Pseudomonadota</taxon>
        <taxon>Betaproteobacteria</taxon>
        <taxon>Burkholderiales</taxon>
        <taxon>Comamonadaceae</taxon>
        <taxon>Polaromonas</taxon>
    </lineage>
</organism>
<dbReference type="InterPro" id="IPR009057">
    <property type="entry name" value="Homeodomain-like_sf"/>
</dbReference>
<dbReference type="SUPFAM" id="SSF46689">
    <property type="entry name" value="Homeodomain-like"/>
    <property type="match status" value="1"/>
</dbReference>
<sequence length="260" mass="29279">MTSVQQRQKLLGLIGKACADGARLKPACHQIGLSCRSVQRWQRTQAAEGDQRPSGKRRYVCPPNKLREDERQAVMATLNSEAFKDLPPSQVVPRLADRGVYVASESTMYRILRQQGQLGHRRSERAAQKRSRPRALAATGADQVFCWDITYLPTQVRGQHFYLYLFEDLFSRKIVGWQVFDCESAELASQLLRDICESQGIRPGQLTVHSDNGSPMKGETMLAAMQRLGVAHTRSRPSVSNDNPYVESAFRTLKYPPVSD</sequence>
<dbReference type="InterPro" id="IPR036397">
    <property type="entry name" value="RNaseH_sf"/>
</dbReference>
<dbReference type="EMBL" id="CP157677">
    <property type="protein sequence ID" value="XBP72775.1"/>
    <property type="molecule type" value="Genomic_DNA"/>
</dbReference>
<feature type="domain" description="Integrase catalytic" evidence="1">
    <location>
        <begin position="129"/>
        <end position="260"/>
    </location>
</feature>
<evidence type="ECO:0000313" key="3">
    <source>
        <dbReference type="EMBL" id="XBP72777.1"/>
    </source>
</evidence>
<dbReference type="SUPFAM" id="SSF53098">
    <property type="entry name" value="Ribonuclease H-like"/>
    <property type="match status" value="1"/>
</dbReference>
<dbReference type="InterPro" id="IPR050900">
    <property type="entry name" value="Transposase_IS3/IS150/IS904"/>
</dbReference>
<gene>
    <name evidence="2" type="ORF">ABLV49_23535</name>
    <name evidence="3" type="ORF">ABLV49_23545</name>
</gene>
<accession>A0AAU7LYI0</accession>
<evidence type="ECO:0000259" key="1">
    <source>
        <dbReference type="PROSITE" id="PS50994"/>
    </source>
</evidence>